<feature type="region of interest" description="Disordered" evidence="1">
    <location>
        <begin position="106"/>
        <end position="168"/>
    </location>
</feature>
<keyword evidence="3" id="KW-1185">Reference proteome</keyword>
<reference evidence="3" key="1">
    <citation type="submission" date="2017-01" db="EMBL/GenBank/DDBJ databases">
        <authorList>
            <person name="Varghese N."/>
            <person name="Submissions S."/>
        </authorList>
    </citation>
    <scope>NUCLEOTIDE SEQUENCE [LARGE SCALE GENOMIC DNA]</scope>
    <source>
        <strain evidence="3">DSM 44531</strain>
    </source>
</reference>
<name>A0A1N7JIL8_9CORY</name>
<evidence type="ECO:0008006" key="4">
    <source>
        <dbReference type="Google" id="ProtNLM"/>
    </source>
</evidence>
<dbReference type="Proteomes" id="UP000186292">
    <property type="component" value="Unassembled WGS sequence"/>
</dbReference>
<sequence>MTTANENTNHSCCGGHGHHGEDASIEQRDLGLKDVHAADAQCSCEPGQCECGHRNDHTTCDCASNECECKHEHGHEHDQAAAVHRGVPDHGDCECKQCQDADKEAAREAAKQRDGEGGCGCGHGHGGNREAKDFTDPDTVNEDGTNPAVRTVDKPETYNANARWNEGN</sequence>
<dbReference type="AlphaFoldDB" id="A0A1N7JIL8"/>
<feature type="compositionally biased region" description="Basic and acidic residues" evidence="1">
    <location>
        <begin position="106"/>
        <end position="116"/>
    </location>
</feature>
<protein>
    <recommendedName>
        <fullName evidence="4">Metallothionein</fullName>
    </recommendedName>
</protein>
<dbReference type="EMBL" id="FTOF01000008">
    <property type="protein sequence ID" value="SIS49158.1"/>
    <property type="molecule type" value="Genomic_DNA"/>
</dbReference>
<organism evidence="2 3">
    <name type="scientific">Corynebacterium appendicis CIP 107643</name>
    <dbReference type="NCBI Taxonomy" id="1161099"/>
    <lineage>
        <taxon>Bacteria</taxon>
        <taxon>Bacillati</taxon>
        <taxon>Actinomycetota</taxon>
        <taxon>Actinomycetes</taxon>
        <taxon>Mycobacteriales</taxon>
        <taxon>Corynebacteriaceae</taxon>
        <taxon>Corynebacterium</taxon>
    </lineage>
</organism>
<evidence type="ECO:0000256" key="1">
    <source>
        <dbReference type="SAM" id="MobiDB-lite"/>
    </source>
</evidence>
<dbReference type="STRING" id="1161099.SAMN05444817_10884"/>
<accession>A0A1N7JIL8</accession>
<dbReference type="RefSeq" id="WP_076599512.1">
    <property type="nucleotide sequence ID" value="NZ_CP046976.1"/>
</dbReference>
<evidence type="ECO:0000313" key="3">
    <source>
        <dbReference type="Proteomes" id="UP000186292"/>
    </source>
</evidence>
<feature type="compositionally biased region" description="Polar residues" evidence="1">
    <location>
        <begin position="158"/>
        <end position="168"/>
    </location>
</feature>
<proteinExistence type="predicted"/>
<gene>
    <name evidence="2" type="ORF">SAMN05444817_10884</name>
</gene>
<dbReference type="OrthoDB" id="9850763at2"/>
<evidence type="ECO:0000313" key="2">
    <source>
        <dbReference type="EMBL" id="SIS49158.1"/>
    </source>
</evidence>